<dbReference type="AlphaFoldDB" id="A0A1R1F3D2"/>
<gene>
    <name evidence="3" type="ORF">BK138_08745</name>
</gene>
<dbReference type="EMBL" id="MRTP01000001">
    <property type="protein sequence ID" value="OMF58583.1"/>
    <property type="molecule type" value="Genomic_DNA"/>
</dbReference>
<dbReference type="InterPro" id="IPR016181">
    <property type="entry name" value="Acyl_CoA_acyltransferase"/>
</dbReference>
<evidence type="ECO:0000313" key="4">
    <source>
        <dbReference type="Proteomes" id="UP000187172"/>
    </source>
</evidence>
<dbReference type="CDD" id="cd04301">
    <property type="entry name" value="NAT_SF"/>
    <property type="match status" value="1"/>
</dbReference>
<dbReference type="PROSITE" id="PS51186">
    <property type="entry name" value="GNAT"/>
    <property type="match status" value="1"/>
</dbReference>
<dbReference type="STRING" id="297318.BK138_08745"/>
<dbReference type="Proteomes" id="UP000187172">
    <property type="component" value="Unassembled WGS sequence"/>
</dbReference>
<dbReference type="InterPro" id="IPR000182">
    <property type="entry name" value="GNAT_dom"/>
</dbReference>
<dbReference type="SUPFAM" id="SSF55729">
    <property type="entry name" value="Acyl-CoA N-acyltransferases (Nat)"/>
    <property type="match status" value="1"/>
</dbReference>
<reference evidence="3 4" key="1">
    <citation type="submission" date="2016-11" db="EMBL/GenBank/DDBJ databases">
        <title>Paenibacillus species isolates.</title>
        <authorList>
            <person name="Beno S.M."/>
        </authorList>
    </citation>
    <scope>NUCLEOTIDE SEQUENCE [LARGE SCALE GENOMIC DNA]</scope>
    <source>
        <strain evidence="3 4">FSL R5-0378</strain>
    </source>
</reference>
<evidence type="ECO:0000256" key="1">
    <source>
        <dbReference type="SAM" id="MobiDB-lite"/>
    </source>
</evidence>
<proteinExistence type="predicted"/>
<dbReference type="GO" id="GO:0016747">
    <property type="term" value="F:acyltransferase activity, transferring groups other than amino-acyl groups"/>
    <property type="evidence" value="ECO:0007669"/>
    <property type="project" value="InterPro"/>
</dbReference>
<dbReference type="RefSeq" id="WP_076168404.1">
    <property type="nucleotide sequence ID" value="NZ_MRTP01000001.1"/>
</dbReference>
<feature type="region of interest" description="Disordered" evidence="1">
    <location>
        <begin position="1"/>
        <end position="21"/>
    </location>
</feature>
<accession>A0A1R1F3D2</accession>
<evidence type="ECO:0000313" key="3">
    <source>
        <dbReference type="EMBL" id="OMF58583.1"/>
    </source>
</evidence>
<dbReference type="Pfam" id="PF00583">
    <property type="entry name" value="Acetyltransf_1"/>
    <property type="match status" value="1"/>
</dbReference>
<name>A0A1R1F3D2_9BACL</name>
<organism evidence="3 4">
    <name type="scientific">Paenibacillus rhizosphaerae</name>
    <dbReference type="NCBI Taxonomy" id="297318"/>
    <lineage>
        <taxon>Bacteria</taxon>
        <taxon>Bacillati</taxon>
        <taxon>Bacillota</taxon>
        <taxon>Bacilli</taxon>
        <taxon>Bacillales</taxon>
        <taxon>Paenibacillaceae</taxon>
        <taxon>Paenibacillus</taxon>
    </lineage>
</organism>
<evidence type="ECO:0000259" key="2">
    <source>
        <dbReference type="PROSITE" id="PS51186"/>
    </source>
</evidence>
<dbReference type="Gene3D" id="3.40.630.30">
    <property type="match status" value="1"/>
</dbReference>
<comment type="caution">
    <text evidence="3">The sequence shown here is derived from an EMBL/GenBank/DDBJ whole genome shotgun (WGS) entry which is preliminary data.</text>
</comment>
<protein>
    <recommendedName>
        <fullName evidence="2">N-acetyltransferase domain-containing protein</fullName>
    </recommendedName>
</protein>
<sequence>MNREDRLEASPHGGTPESVSIREAEPAEWEWYLRIYDKQMAAGIKLPLHTDSLLPAGFMPYWLKKNGKVIGGAALSGSAIRDLFTIPPHQVDHRFILAVVEAIRETEAGGGTRTIRAYEVFADQEDAYMRAGFFPAPHRHRWMQRPTAEYDSHGNGGSAFQSVEIQHEGGERRLVLEREIGLFLFKHAWHEEGSKLEEASFADVLSKLRLDAAHMTEETTTASSLLYDTSTRALIGVCIIGMLAGCPTIQELTVMKAYRGRGLATQMVQKALTMLKKQGLPLLRIRAMHGHPHESLCFQLGFMPGPLFISTMTMYG</sequence>
<feature type="domain" description="N-acetyltransferase" evidence="2">
    <location>
        <begin position="180"/>
        <end position="316"/>
    </location>
</feature>
<keyword evidence="4" id="KW-1185">Reference proteome</keyword>